<gene>
    <name evidence="2" type="ORF">GCM10022211_23700</name>
</gene>
<evidence type="ECO:0000313" key="3">
    <source>
        <dbReference type="Proteomes" id="UP001501310"/>
    </source>
</evidence>
<dbReference type="Proteomes" id="UP001501310">
    <property type="component" value="Unassembled WGS sequence"/>
</dbReference>
<accession>A0ABP7SAH6</accession>
<reference evidence="3" key="1">
    <citation type="journal article" date="2019" name="Int. J. Syst. Evol. Microbiol.">
        <title>The Global Catalogue of Microorganisms (GCM) 10K type strain sequencing project: providing services to taxonomists for standard genome sequencing and annotation.</title>
        <authorList>
            <consortium name="The Broad Institute Genomics Platform"/>
            <consortium name="The Broad Institute Genome Sequencing Center for Infectious Disease"/>
            <person name="Wu L."/>
            <person name="Ma J."/>
        </authorList>
    </citation>
    <scope>NUCLEOTIDE SEQUENCE [LARGE SCALE GENOMIC DNA]</scope>
    <source>
        <strain evidence="3">JCM 16603</strain>
    </source>
</reference>
<organism evidence="2 3">
    <name type="scientific">Sphingomonas humi</name>
    <dbReference type="NCBI Taxonomy" id="335630"/>
    <lineage>
        <taxon>Bacteria</taxon>
        <taxon>Pseudomonadati</taxon>
        <taxon>Pseudomonadota</taxon>
        <taxon>Alphaproteobacteria</taxon>
        <taxon>Sphingomonadales</taxon>
        <taxon>Sphingomonadaceae</taxon>
        <taxon>Sphingomonas</taxon>
    </lineage>
</organism>
<keyword evidence="1" id="KW-1133">Transmembrane helix</keyword>
<comment type="caution">
    <text evidence="2">The sequence shown here is derived from an EMBL/GenBank/DDBJ whole genome shotgun (WGS) entry which is preliminary data.</text>
</comment>
<dbReference type="EMBL" id="BAAAZD010000002">
    <property type="protein sequence ID" value="GAA4009070.1"/>
    <property type="molecule type" value="Genomic_DNA"/>
</dbReference>
<keyword evidence="1" id="KW-0472">Membrane</keyword>
<protein>
    <recommendedName>
        <fullName evidence="4">Aa3-type cytochrome c oxidase subunit IV</fullName>
    </recommendedName>
</protein>
<proteinExistence type="predicted"/>
<sequence>MAAEPTTDTDSPVDFNRAKEDYSLLITMLKWGAVIALLLGFLVMILLAN</sequence>
<evidence type="ECO:0000313" key="2">
    <source>
        <dbReference type="EMBL" id="GAA4009070.1"/>
    </source>
</evidence>
<keyword evidence="3" id="KW-1185">Reference proteome</keyword>
<evidence type="ECO:0000256" key="1">
    <source>
        <dbReference type="SAM" id="Phobius"/>
    </source>
</evidence>
<keyword evidence="1" id="KW-0812">Transmembrane</keyword>
<dbReference type="RefSeq" id="WP_344710582.1">
    <property type="nucleotide sequence ID" value="NZ_BAAAZD010000002.1"/>
</dbReference>
<feature type="transmembrane region" description="Helical" evidence="1">
    <location>
        <begin position="22"/>
        <end position="48"/>
    </location>
</feature>
<evidence type="ECO:0008006" key="4">
    <source>
        <dbReference type="Google" id="ProtNLM"/>
    </source>
</evidence>
<name>A0ABP7SAH6_9SPHN</name>